<accession>A0ABQ1JN54</accession>
<proteinExistence type="predicted"/>
<dbReference type="Proteomes" id="UP000628854">
    <property type="component" value="Unassembled WGS sequence"/>
</dbReference>
<sequence length="200" mass="22068">MSDRIFFTVAILVAALMVGIALFPGLNQLPSGPVSGGNTDYKRIEISGTQLNRMVAGSQALIELQQLDGQTVLYVEADIEELNGDPLRSPHFVLATDLETVFAGRKVRITVSARAADRYGAEALQMNYALGNSQASGWKEFVMTKDFQEVSFEYDVPPRNKGSEPGYDYLAIVPVVPERQRAILIRWVTLEPLTPPRPVE</sequence>
<dbReference type="RefSeq" id="WP_084392103.1">
    <property type="nucleotide sequence ID" value="NZ_BMKF01000002.1"/>
</dbReference>
<dbReference type="EMBL" id="BMKF01000002">
    <property type="protein sequence ID" value="GGB72689.1"/>
    <property type="molecule type" value="Genomic_DNA"/>
</dbReference>
<evidence type="ECO:0000313" key="2">
    <source>
        <dbReference type="Proteomes" id="UP000628854"/>
    </source>
</evidence>
<name>A0ABQ1JN54_9PROT</name>
<comment type="caution">
    <text evidence="1">The sequence shown here is derived from an EMBL/GenBank/DDBJ whole genome shotgun (WGS) entry which is preliminary data.</text>
</comment>
<protein>
    <submittedName>
        <fullName evidence="1">Uncharacterized protein</fullName>
    </submittedName>
</protein>
<organism evidence="1 2">
    <name type="scientific">Henriciella pelagia</name>
    <dbReference type="NCBI Taxonomy" id="1977912"/>
    <lineage>
        <taxon>Bacteria</taxon>
        <taxon>Pseudomonadati</taxon>
        <taxon>Pseudomonadota</taxon>
        <taxon>Alphaproteobacteria</taxon>
        <taxon>Hyphomonadales</taxon>
        <taxon>Hyphomonadaceae</taxon>
        <taxon>Henriciella</taxon>
    </lineage>
</organism>
<evidence type="ECO:0000313" key="1">
    <source>
        <dbReference type="EMBL" id="GGB72689.1"/>
    </source>
</evidence>
<gene>
    <name evidence="1" type="ORF">GCM10011503_21700</name>
</gene>
<reference evidence="2" key="1">
    <citation type="journal article" date="2019" name="Int. J. Syst. Evol. Microbiol.">
        <title>The Global Catalogue of Microorganisms (GCM) 10K type strain sequencing project: providing services to taxonomists for standard genome sequencing and annotation.</title>
        <authorList>
            <consortium name="The Broad Institute Genomics Platform"/>
            <consortium name="The Broad Institute Genome Sequencing Center for Infectious Disease"/>
            <person name="Wu L."/>
            <person name="Ma J."/>
        </authorList>
    </citation>
    <scope>NUCLEOTIDE SEQUENCE [LARGE SCALE GENOMIC DNA]</scope>
    <source>
        <strain evidence="2">CGMCC 1.15928</strain>
    </source>
</reference>
<keyword evidence="2" id="KW-1185">Reference proteome</keyword>